<accession>A0ABY7WG77</accession>
<dbReference type="Gene3D" id="1.10.10.10">
    <property type="entry name" value="Winged helix-like DNA-binding domain superfamily/Winged helix DNA-binding domain"/>
    <property type="match status" value="1"/>
</dbReference>
<dbReference type="InterPro" id="IPR007627">
    <property type="entry name" value="RNA_pol_sigma70_r2"/>
</dbReference>
<dbReference type="InterPro" id="IPR039425">
    <property type="entry name" value="RNA_pol_sigma-70-like"/>
</dbReference>
<proteinExistence type="inferred from homology"/>
<dbReference type="Pfam" id="PF08281">
    <property type="entry name" value="Sigma70_r4_2"/>
    <property type="match status" value="1"/>
</dbReference>
<protein>
    <submittedName>
        <fullName evidence="7">Sigma-70 family RNA polymerase sigma factor</fullName>
    </submittedName>
</protein>
<feature type="domain" description="RNA polymerase sigma-70 region 2" evidence="5">
    <location>
        <begin position="28"/>
        <end position="93"/>
    </location>
</feature>
<dbReference type="InterPro" id="IPR013249">
    <property type="entry name" value="RNA_pol_sigma70_r4_t2"/>
</dbReference>
<comment type="similarity">
    <text evidence="1">Belongs to the sigma-70 factor family. ECF subfamily.</text>
</comment>
<gene>
    <name evidence="7" type="ORF">PQ465_14600</name>
</gene>
<organism evidence="7 8">
    <name type="scientific">Sphingobacterium oryzagri</name>
    <dbReference type="NCBI Taxonomy" id="3025669"/>
    <lineage>
        <taxon>Bacteria</taxon>
        <taxon>Pseudomonadati</taxon>
        <taxon>Bacteroidota</taxon>
        <taxon>Sphingobacteriia</taxon>
        <taxon>Sphingobacteriales</taxon>
        <taxon>Sphingobacteriaceae</taxon>
        <taxon>Sphingobacterium</taxon>
    </lineage>
</organism>
<dbReference type="PANTHER" id="PTHR43133">
    <property type="entry name" value="RNA POLYMERASE ECF-TYPE SIGMA FACTO"/>
    <property type="match status" value="1"/>
</dbReference>
<evidence type="ECO:0000313" key="8">
    <source>
        <dbReference type="Proteomes" id="UP001221558"/>
    </source>
</evidence>
<dbReference type="Proteomes" id="UP001221558">
    <property type="component" value="Chromosome"/>
</dbReference>
<keyword evidence="8" id="KW-1185">Reference proteome</keyword>
<dbReference type="Pfam" id="PF04542">
    <property type="entry name" value="Sigma70_r2"/>
    <property type="match status" value="1"/>
</dbReference>
<evidence type="ECO:0000256" key="1">
    <source>
        <dbReference type="ARBA" id="ARBA00010641"/>
    </source>
</evidence>
<dbReference type="InterPro" id="IPR036388">
    <property type="entry name" value="WH-like_DNA-bd_sf"/>
</dbReference>
<dbReference type="PANTHER" id="PTHR43133:SF46">
    <property type="entry name" value="RNA POLYMERASE SIGMA-70 FACTOR ECF SUBFAMILY"/>
    <property type="match status" value="1"/>
</dbReference>
<dbReference type="InterPro" id="IPR014284">
    <property type="entry name" value="RNA_pol_sigma-70_dom"/>
</dbReference>
<dbReference type="EMBL" id="CP117880">
    <property type="protein sequence ID" value="WDF67526.1"/>
    <property type="molecule type" value="Genomic_DNA"/>
</dbReference>
<dbReference type="SUPFAM" id="SSF88659">
    <property type="entry name" value="Sigma3 and sigma4 domains of RNA polymerase sigma factors"/>
    <property type="match status" value="1"/>
</dbReference>
<keyword evidence="3" id="KW-0731">Sigma factor</keyword>
<evidence type="ECO:0000256" key="2">
    <source>
        <dbReference type="ARBA" id="ARBA00023015"/>
    </source>
</evidence>
<evidence type="ECO:0000256" key="3">
    <source>
        <dbReference type="ARBA" id="ARBA00023082"/>
    </source>
</evidence>
<keyword evidence="4" id="KW-0804">Transcription</keyword>
<evidence type="ECO:0000259" key="6">
    <source>
        <dbReference type="Pfam" id="PF08281"/>
    </source>
</evidence>
<evidence type="ECO:0000259" key="5">
    <source>
        <dbReference type="Pfam" id="PF04542"/>
    </source>
</evidence>
<dbReference type="InterPro" id="IPR013324">
    <property type="entry name" value="RNA_pol_sigma_r3/r4-like"/>
</dbReference>
<keyword evidence="2" id="KW-0805">Transcription regulation</keyword>
<dbReference type="NCBIfam" id="TIGR02937">
    <property type="entry name" value="sigma70-ECF"/>
    <property type="match status" value="1"/>
</dbReference>
<sequence length="202" mass="23077">MIGTDSKQLERDDIDAMSLGDVSAFNRLYARYHRLIHANIIKLVKSPELSSELLQDVFLALWQNRYKFTGRESVGSWLFVVSHNKSINMLRQKLKESVEYVADLPVELATDADNAASTEELHRIQVALLDEAVAILPARKKEVFQLCRYEGRTKEDVAAMLGISTQSVSDYLKQSNKAIKEYLSSNYPSYLTHVLLYMFLLQ</sequence>
<name>A0ABY7WG77_9SPHI</name>
<dbReference type="InterPro" id="IPR013325">
    <property type="entry name" value="RNA_pol_sigma_r2"/>
</dbReference>
<feature type="domain" description="RNA polymerase sigma factor 70 region 4 type 2" evidence="6">
    <location>
        <begin position="128"/>
        <end position="174"/>
    </location>
</feature>
<dbReference type="Gene3D" id="1.10.1740.10">
    <property type="match status" value="1"/>
</dbReference>
<reference evidence="7 8" key="1">
    <citation type="submission" date="2023-02" db="EMBL/GenBank/DDBJ databases">
        <title>Genome sequence of Sphingobacterium sp. KACC 22765.</title>
        <authorList>
            <person name="Kim S."/>
            <person name="Heo J."/>
            <person name="Kwon S.-W."/>
        </authorList>
    </citation>
    <scope>NUCLEOTIDE SEQUENCE [LARGE SCALE GENOMIC DNA]</scope>
    <source>
        <strain evidence="7 8">KACC 22765</strain>
    </source>
</reference>
<evidence type="ECO:0000256" key="4">
    <source>
        <dbReference type="ARBA" id="ARBA00023163"/>
    </source>
</evidence>
<dbReference type="RefSeq" id="WP_274266254.1">
    <property type="nucleotide sequence ID" value="NZ_CP117880.1"/>
</dbReference>
<dbReference type="SUPFAM" id="SSF88946">
    <property type="entry name" value="Sigma2 domain of RNA polymerase sigma factors"/>
    <property type="match status" value="1"/>
</dbReference>
<evidence type="ECO:0000313" key="7">
    <source>
        <dbReference type="EMBL" id="WDF67526.1"/>
    </source>
</evidence>